<dbReference type="Proteomes" id="UP000244754">
    <property type="component" value="Chromosome"/>
</dbReference>
<evidence type="ECO:0000256" key="4">
    <source>
        <dbReference type="ARBA" id="ARBA00022475"/>
    </source>
</evidence>
<evidence type="ECO:0000313" key="8">
    <source>
        <dbReference type="EMBL" id="AWB83603.1"/>
    </source>
</evidence>
<dbReference type="SMART" id="SM00382">
    <property type="entry name" value="AAA"/>
    <property type="match status" value="2"/>
</dbReference>
<evidence type="ECO:0000256" key="2">
    <source>
        <dbReference type="ARBA" id="ARBA00005417"/>
    </source>
</evidence>
<dbReference type="InterPro" id="IPR050388">
    <property type="entry name" value="ABC_Ni/Peptide_Import"/>
</dbReference>
<dbReference type="EMBL" id="CP026948">
    <property type="protein sequence ID" value="AWB83603.1"/>
    <property type="molecule type" value="Genomic_DNA"/>
</dbReference>
<protein>
    <submittedName>
        <fullName evidence="8">Glutathione ABC transporter ATP-binding protein</fullName>
    </submittedName>
</protein>
<keyword evidence="9" id="KW-1185">Reference proteome</keyword>
<dbReference type="PANTHER" id="PTHR43297:SF2">
    <property type="entry name" value="DIPEPTIDE TRANSPORT ATP-BINDING PROTEIN DPPD"/>
    <property type="match status" value="1"/>
</dbReference>
<keyword evidence="6 8" id="KW-0067">ATP-binding</keyword>
<organism evidence="8 9">
    <name type="scientific">Corynebacterium liangguodongii</name>
    <dbReference type="NCBI Taxonomy" id="2079535"/>
    <lineage>
        <taxon>Bacteria</taxon>
        <taxon>Bacillati</taxon>
        <taxon>Actinomycetota</taxon>
        <taxon>Actinomycetes</taxon>
        <taxon>Mycobacteriales</taxon>
        <taxon>Corynebacteriaceae</taxon>
        <taxon>Corynebacterium</taxon>
    </lineage>
</organism>
<evidence type="ECO:0000256" key="1">
    <source>
        <dbReference type="ARBA" id="ARBA00004202"/>
    </source>
</evidence>
<evidence type="ECO:0000313" key="9">
    <source>
        <dbReference type="Proteomes" id="UP000244754"/>
    </source>
</evidence>
<dbReference type="InterPro" id="IPR003593">
    <property type="entry name" value="AAA+_ATPase"/>
</dbReference>
<dbReference type="FunFam" id="3.40.50.300:FF:000016">
    <property type="entry name" value="Oligopeptide ABC transporter ATP-binding component"/>
    <property type="match status" value="1"/>
</dbReference>
<gene>
    <name evidence="8" type="ORF">C3E79_03140</name>
</gene>
<keyword evidence="5" id="KW-0547">Nucleotide-binding</keyword>
<proteinExistence type="inferred from homology"/>
<evidence type="ECO:0000256" key="3">
    <source>
        <dbReference type="ARBA" id="ARBA00022448"/>
    </source>
</evidence>
<keyword evidence="3" id="KW-0813">Transport</keyword>
<dbReference type="RefSeq" id="WP_108403593.1">
    <property type="nucleotide sequence ID" value="NZ_CP026948.1"/>
</dbReference>
<dbReference type="PROSITE" id="PS50893">
    <property type="entry name" value="ABC_TRANSPORTER_2"/>
    <property type="match status" value="2"/>
</dbReference>
<comment type="subcellular location">
    <subcellularLocation>
        <location evidence="1">Cell membrane</location>
        <topology evidence="1">Peripheral membrane protein</topology>
    </subcellularLocation>
</comment>
<evidence type="ECO:0000256" key="6">
    <source>
        <dbReference type="ARBA" id="ARBA00022840"/>
    </source>
</evidence>
<dbReference type="InterPro" id="IPR013563">
    <property type="entry name" value="Oligopep_ABC_C"/>
</dbReference>
<dbReference type="Gene3D" id="3.40.50.300">
    <property type="entry name" value="P-loop containing nucleotide triphosphate hydrolases"/>
    <property type="match status" value="2"/>
</dbReference>
<dbReference type="Pfam" id="PF08352">
    <property type="entry name" value="oligo_HPY"/>
    <property type="match status" value="1"/>
</dbReference>
<dbReference type="InterPro" id="IPR003439">
    <property type="entry name" value="ABC_transporter-like_ATP-bd"/>
</dbReference>
<name>A0A2S0WCW1_9CORY</name>
<dbReference type="KEGG" id="clia:C3E79_03140"/>
<dbReference type="GO" id="GO:0015833">
    <property type="term" value="P:peptide transport"/>
    <property type="evidence" value="ECO:0007669"/>
    <property type="project" value="InterPro"/>
</dbReference>
<dbReference type="InterPro" id="IPR017871">
    <property type="entry name" value="ABC_transporter-like_CS"/>
</dbReference>
<keyword evidence="4" id="KW-1003">Cell membrane</keyword>
<dbReference type="SUPFAM" id="SSF52540">
    <property type="entry name" value="P-loop containing nucleoside triphosphate hydrolases"/>
    <property type="match status" value="2"/>
</dbReference>
<dbReference type="OrthoDB" id="8036461at2"/>
<sequence length="529" mass="56979">MSKPLLTIRDLHVTFAQPRSAVECVNLDVHRGETVALVGESGSGKSMTARAIMGLLPAGAKASGSIAIGGEELLGRDEKILNAHRGCTVSLVFQDPQSALNPVRRIGWQIKEAIAAHSLVAQGSEGARVHELLEWVGIPDPAQATRKYPHQLSGGQRQRVAIALALANDPDLLIADEPTTALDVTVQREILELIRHLSQRNGMGVLLITHNIAIASKYADRVTVMRDGCVLEKGKISDVFTHPKHPYTRKLLEAVPRLDTPGPREDPGHVEAPFVECRDVSVAYHTAGSDPFFALRSVSLAIEKGTVLGLVGESGSGKSTLGRVAAGLVIPSAGTVSVGDHNLAELSTRELRKLRRDFALIPQDPAASLNPQRTVGESIREPLDIHRVGDRESRRQRVASLLDALSLPADFANRYPGELSGGQRQRVSIARALALSPSLIIADEPTSALDVSVQAEIVTLFRQLQRELRFTAIFISHDLAVVSDISDSVAVMRQGELVEHGPTDTVFHRPSSGYMRDLLGATIPAPVHV</sequence>
<dbReference type="PANTHER" id="PTHR43297">
    <property type="entry name" value="OLIGOPEPTIDE TRANSPORT ATP-BINDING PROTEIN APPD"/>
    <property type="match status" value="1"/>
</dbReference>
<dbReference type="PROSITE" id="PS00211">
    <property type="entry name" value="ABC_TRANSPORTER_1"/>
    <property type="match status" value="2"/>
</dbReference>
<reference evidence="9" key="1">
    <citation type="submission" date="2018-01" db="EMBL/GenBank/DDBJ databases">
        <authorList>
            <person name="Li J."/>
        </authorList>
    </citation>
    <scope>NUCLEOTIDE SEQUENCE [LARGE SCALE GENOMIC DNA]</scope>
    <source>
        <strain evidence="9">2184</strain>
    </source>
</reference>
<dbReference type="Pfam" id="PF00005">
    <property type="entry name" value="ABC_tran"/>
    <property type="match status" value="2"/>
</dbReference>
<dbReference type="GO" id="GO:0005886">
    <property type="term" value="C:plasma membrane"/>
    <property type="evidence" value="ECO:0007669"/>
    <property type="project" value="UniProtKB-SubCell"/>
</dbReference>
<dbReference type="GO" id="GO:0016887">
    <property type="term" value="F:ATP hydrolysis activity"/>
    <property type="evidence" value="ECO:0007669"/>
    <property type="project" value="InterPro"/>
</dbReference>
<comment type="similarity">
    <text evidence="2">Belongs to the ABC transporter superfamily.</text>
</comment>
<accession>A0A2S0WCW1</accession>
<dbReference type="NCBIfam" id="NF007739">
    <property type="entry name" value="PRK10419.1"/>
    <property type="match status" value="2"/>
</dbReference>
<evidence type="ECO:0000256" key="7">
    <source>
        <dbReference type="ARBA" id="ARBA00023136"/>
    </source>
</evidence>
<evidence type="ECO:0000256" key="5">
    <source>
        <dbReference type="ARBA" id="ARBA00022741"/>
    </source>
</evidence>
<dbReference type="CDD" id="cd03257">
    <property type="entry name" value="ABC_NikE_OppD_transporters"/>
    <property type="match status" value="2"/>
</dbReference>
<dbReference type="GO" id="GO:0005524">
    <property type="term" value="F:ATP binding"/>
    <property type="evidence" value="ECO:0007669"/>
    <property type="project" value="UniProtKB-KW"/>
</dbReference>
<dbReference type="AlphaFoldDB" id="A0A2S0WCW1"/>
<dbReference type="InterPro" id="IPR027417">
    <property type="entry name" value="P-loop_NTPase"/>
</dbReference>
<keyword evidence="7" id="KW-0472">Membrane</keyword>
<dbReference type="NCBIfam" id="NF008453">
    <property type="entry name" value="PRK11308.1"/>
    <property type="match status" value="2"/>
</dbReference>